<accession>A0A9P4N8I7</accession>
<dbReference type="InterPro" id="IPR036396">
    <property type="entry name" value="Cyt_P450_sf"/>
</dbReference>
<keyword evidence="12 15" id="KW-0472">Membrane</keyword>
<dbReference type="GO" id="GO:0016020">
    <property type="term" value="C:membrane"/>
    <property type="evidence" value="ECO:0007669"/>
    <property type="project" value="UniProtKB-SubCell"/>
</dbReference>
<evidence type="ECO:0000256" key="8">
    <source>
        <dbReference type="ARBA" id="ARBA00022989"/>
    </source>
</evidence>
<comment type="subcellular location">
    <subcellularLocation>
        <location evidence="2">Membrane</location>
    </subcellularLocation>
</comment>
<sequence>MEGLSALFALVQDIFIDYPFYFLAAGILAVIYYTSLPQDVVYKRFTRMGSTVFQWTPVHETVQNGYNKITKPSDVPFVVRWWAKDYLILPAKYMADIRTAGWEHLSFFRNINDALFLHTTVGDLYTSPEAERMVNVVKKGLNPRLPHMTDIMLAEINDAFEKQVAKSKKDSTETLEVKAMDFFSQIVHQLATRIIIGPELCRNESFLNSTTALLNSIFVTALITIKLPLGPFRGMLAYLTTLPHKWKLQKCAKMLRPIVAARIERREKMGEKKTEEFTSDSIEWTLDLRGSSPEYDTVDYITEELLHNLWAASSAPGGLMTQVVYQLLHEPQYIEPLRNEAKRAVDEYGWSEKTLSKLHLQDSFIREVNRLFPTGSVTASRTVVGRPFQFSDGLTLPVGTRFGFPIKAIQCDASNFSDPLVFNGFRFAQDASSEQDMTESSRRWTATAMASTNLAWGYGNHTCPGRFITVRQTKLILTKLLLEYEMSWNRDSSLGRPAPVNIEGQFVPNLAQTIRLRRRVRCV</sequence>
<dbReference type="AlphaFoldDB" id="A0A9P4N8I7"/>
<evidence type="ECO:0000256" key="3">
    <source>
        <dbReference type="ARBA" id="ARBA00004685"/>
    </source>
</evidence>
<dbReference type="PROSITE" id="PS00086">
    <property type="entry name" value="CYTOCHROME_P450"/>
    <property type="match status" value="1"/>
</dbReference>
<dbReference type="CDD" id="cd11041">
    <property type="entry name" value="CYP503A1-like"/>
    <property type="match status" value="1"/>
</dbReference>
<dbReference type="PANTHER" id="PTHR46206">
    <property type="entry name" value="CYTOCHROME P450"/>
    <property type="match status" value="1"/>
</dbReference>
<name>A0A9P4N8I7_9PLEO</name>
<keyword evidence="17" id="KW-1185">Reference proteome</keyword>
<dbReference type="InterPro" id="IPR017972">
    <property type="entry name" value="Cyt_P450_CS"/>
</dbReference>
<evidence type="ECO:0000256" key="13">
    <source>
        <dbReference type="PIRSR" id="PIRSR602403-1"/>
    </source>
</evidence>
<dbReference type="OrthoDB" id="1844152at2759"/>
<dbReference type="GO" id="GO:0004497">
    <property type="term" value="F:monooxygenase activity"/>
    <property type="evidence" value="ECO:0007669"/>
    <property type="project" value="UniProtKB-KW"/>
</dbReference>
<comment type="similarity">
    <text evidence="4 14">Belongs to the cytochrome P450 family.</text>
</comment>
<evidence type="ECO:0000256" key="5">
    <source>
        <dbReference type="ARBA" id="ARBA00022617"/>
    </source>
</evidence>
<evidence type="ECO:0000313" key="17">
    <source>
        <dbReference type="Proteomes" id="UP000800093"/>
    </source>
</evidence>
<proteinExistence type="inferred from homology"/>
<evidence type="ECO:0000256" key="1">
    <source>
        <dbReference type="ARBA" id="ARBA00001971"/>
    </source>
</evidence>
<organism evidence="16 17">
    <name type="scientific">Lojkania enalia</name>
    <dbReference type="NCBI Taxonomy" id="147567"/>
    <lineage>
        <taxon>Eukaryota</taxon>
        <taxon>Fungi</taxon>
        <taxon>Dikarya</taxon>
        <taxon>Ascomycota</taxon>
        <taxon>Pezizomycotina</taxon>
        <taxon>Dothideomycetes</taxon>
        <taxon>Pleosporomycetidae</taxon>
        <taxon>Pleosporales</taxon>
        <taxon>Pleosporales incertae sedis</taxon>
        <taxon>Lojkania</taxon>
    </lineage>
</organism>
<keyword evidence="8 15" id="KW-1133">Transmembrane helix</keyword>
<keyword evidence="5 13" id="KW-0349">Heme</keyword>
<dbReference type="Gene3D" id="1.10.630.10">
    <property type="entry name" value="Cytochrome P450"/>
    <property type="match status" value="1"/>
</dbReference>
<dbReference type="EMBL" id="ML986612">
    <property type="protein sequence ID" value="KAF2265001.1"/>
    <property type="molecule type" value="Genomic_DNA"/>
</dbReference>
<gene>
    <name evidence="16" type="ORF">CC78DRAFT_216764</name>
</gene>
<evidence type="ECO:0000256" key="10">
    <source>
        <dbReference type="ARBA" id="ARBA00023004"/>
    </source>
</evidence>
<dbReference type="InterPro" id="IPR001128">
    <property type="entry name" value="Cyt_P450"/>
</dbReference>
<dbReference type="PANTHER" id="PTHR46206:SF5">
    <property type="entry name" value="P450, PUTATIVE (EUROFUNG)-RELATED"/>
    <property type="match status" value="1"/>
</dbReference>
<comment type="pathway">
    <text evidence="3">Mycotoxin biosynthesis.</text>
</comment>
<feature type="binding site" description="axial binding residue" evidence="13">
    <location>
        <position position="463"/>
    </location>
    <ligand>
        <name>heme</name>
        <dbReference type="ChEBI" id="CHEBI:30413"/>
    </ligand>
    <ligandPart>
        <name>Fe</name>
        <dbReference type="ChEBI" id="CHEBI:18248"/>
    </ligandPart>
</feature>
<evidence type="ECO:0000256" key="14">
    <source>
        <dbReference type="RuleBase" id="RU000461"/>
    </source>
</evidence>
<feature type="transmembrane region" description="Helical" evidence="15">
    <location>
        <begin position="20"/>
        <end position="36"/>
    </location>
</feature>
<evidence type="ECO:0000256" key="4">
    <source>
        <dbReference type="ARBA" id="ARBA00010617"/>
    </source>
</evidence>
<dbReference type="PRINTS" id="PR00465">
    <property type="entry name" value="EP450IV"/>
</dbReference>
<evidence type="ECO:0000256" key="12">
    <source>
        <dbReference type="ARBA" id="ARBA00023136"/>
    </source>
</evidence>
<evidence type="ECO:0000256" key="6">
    <source>
        <dbReference type="ARBA" id="ARBA00022692"/>
    </source>
</evidence>
<evidence type="ECO:0000256" key="9">
    <source>
        <dbReference type="ARBA" id="ARBA00023002"/>
    </source>
</evidence>
<evidence type="ECO:0000313" key="16">
    <source>
        <dbReference type="EMBL" id="KAF2265001.1"/>
    </source>
</evidence>
<dbReference type="GO" id="GO:0016705">
    <property type="term" value="F:oxidoreductase activity, acting on paired donors, with incorporation or reduction of molecular oxygen"/>
    <property type="evidence" value="ECO:0007669"/>
    <property type="project" value="InterPro"/>
</dbReference>
<dbReference type="SUPFAM" id="SSF48264">
    <property type="entry name" value="Cytochrome P450"/>
    <property type="match status" value="1"/>
</dbReference>
<keyword evidence="6 15" id="KW-0812">Transmembrane</keyword>
<evidence type="ECO:0000256" key="15">
    <source>
        <dbReference type="SAM" id="Phobius"/>
    </source>
</evidence>
<keyword evidence="7 13" id="KW-0479">Metal-binding</keyword>
<comment type="cofactor">
    <cofactor evidence="1 13">
        <name>heme</name>
        <dbReference type="ChEBI" id="CHEBI:30413"/>
    </cofactor>
</comment>
<protein>
    <submittedName>
        <fullName evidence="16">Cytochrome P450</fullName>
    </submittedName>
</protein>
<dbReference type="Proteomes" id="UP000800093">
    <property type="component" value="Unassembled WGS sequence"/>
</dbReference>
<dbReference type="Pfam" id="PF00067">
    <property type="entry name" value="p450"/>
    <property type="match status" value="1"/>
</dbReference>
<keyword evidence="10 13" id="KW-0408">Iron</keyword>
<evidence type="ECO:0000256" key="2">
    <source>
        <dbReference type="ARBA" id="ARBA00004370"/>
    </source>
</evidence>
<dbReference type="InterPro" id="IPR002403">
    <property type="entry name" value="Cyt_P450_E_grp-IV"/>
</dbReference>
<comment type="caution">
    <text evidence="16">The sequence shown here is derived from an EMBL/GenBank/DDBJ whole genome shotgun (WGS) entry which is preliminary data.</text>
</comment>
<evidence type="ECO:0000256" key="11">
    <source>
        <dbReference type="ARBA" id="ARBA00023033"/>
    </source>
</evidence>
<reference evidence="17" key="1">
    <citation type="journal article" date="2020" name="Stud. Mycol.">
        <title>101 Dothideomycetes genomes: A test case for predicting lifestyles and emergence of pathogens.</title>
        <authorList>
            <person name="Haridas S."/>
            <person name="Albert R."/>
            <person name="Binder M."/>
            <person name="Bloem J."/>
            <person name="LaButti K."/>
            <person name="Salamov A."/>
            <person name="Andreopoulos B."/>
            <person name="Baker S."/>
            <person name="Barry K."/>
            <person name="Bills G."/>
            <person name="Bluhm B."/>
            <person name="Cannon C."/>
            <person name="Castanera R."/>
            <person name="Culley D."/>
            <person name="Daum C."/>
            <person name="Ezra D."/>
            <person name="Gonzalez J."/>
            <person name="Henrissat B."/>
            <person name="Kuo A."/>
            <person name="Liang C."/>
            <person name="Lipzen A."/>
            <person name="Lutzoni F."/>
            <person name="Magnuson J."/>
            <person name="Mondo S."/>
            <person name="Nolan M."/>
            <person name="Ohm R."/>
            <person name="Pangilinan J."/>
            <person name="Park H.-J."/>
            <person name="Ramirez L."/>
            <person name="Alfaro M."/>
            <person name="Sun H."/>
            <person name="Tritt A."/>
            <person name="Yoshinaga Y."/>
            <person name="Zwiers L.-H."/>
            <person name="Turgeon B."/>
            <person name="Goodwin S."/>
            <person name="Spatafora J."/>
            <person name="Crous P."/>
            <person name="Grigoriev I."/>
        </authorList>
    </citation>
    <scope>NUCLEOTIDE SEQUENCE [LARGE SCALE GENOMIC DNA]</scope>
    <source>
        <strain evidence="17">CBS 304.66</strain>
    </source>
</reference>
<keyword evidence="11 14" id="KW-0503">Monooxygenase</keyword>
<evidence type="ECO:0000256" key="7">
    <source>
        <dbReference type="ARBA" id="ARBA00022723"/>
    </source>
</evidence>
<dbReference type="GO" id="GO:0020037">
    <property type="term" value="F:heme binding"/>
    <property type="evidence" value="ECO:0007669"/>
    <property type="project" value="InterPro"/>
</dbReference>
<dbReference type="GO" id="GO:0005506">
    <property type="term" value="F:iron ion binding"/>
    <property type="evidence" value="ECO:0007669"/>
    <property type="project" value="InterPro"/>
</dbReference>
<keyword evidence="9 14" id="KW-0560">Oxidoreductase</keyword>